<comment type="caution">
    <text evidence="8">The sequence shown here is derived from an EMBL/GenBank/DDBJ whole genome shotgun (WGS) entry which is preliminary data.</text>
</comment>
<reference evidence="8" key="1">
    <citation type="journal article" date="2021" name="Sci. Adv.">
        <title>The American lobster genome reveals insights on longevity, neural, and immune adaptations.</title>
        <authorList>
            <person name="Polinski J.M."/>
            <person name="Zimin A.V."/>
            <person name="Clark K.F."/>
            <person name="Kohn A.B."/>
            <person name="Sadowski N."/>
            <person name="Timp W."/>
            <person name="Ptitsyn A."/>
            <person name="Khanna P."/>
            <person name="Romanova D.Y."/>
            <person name="Williams P."/>
            <person name="Greenwood S.J."/>
            <person name="Moroz L.L."/>
            <person name="Walt D.R."/>
            <person name="Bodnar A.G."/>
        </authorList>
    </citation>
    <scope>NUCLEOTIDE SEQUENCE</scope>
    <source>
        <strain evidence="8">GMGI-L3</strain>
    </source>
</reference>
<dbReference type="PANTHER" id="PTHR11119">
    <property type="entry name" value="XANTHINE-URACIL / VITAMIN C PERMEASE FAMILY MEMBER"/>
    <property type="match status" value="1"/>
</dbReference>
<evidence type="ECO:0000256" key="2">
    <source>
        <dbReference type="ARBA" id="ARBA00008821"/>
    </source>
</evidence>
<evidence type="ECO:0000313" key="8">
    <source>
        <dbReference type="EMBL" id="KAG7177561.1"/>
    </source>
</evidence>
<dbReference type="GO" id="GO:0016020">
    <property type="term" value="C:membrane"/>
    <property type="evidence" value="ECO:0007669"/>
    <property type="project" value="UniProtKB-SubCell"/>
</dbReference>
<feature type="compositionally biased region" description="Basic and acidic residues" evidence="6">
    <location>
        <begin position="17"/>
        <end position="26"/>
    </location>
</feature>
<dbReference type="EMBL" id="JAHLQT010001931">
    <property type="protein sequence ID" value="KAG7177561.1"/>
    <property type="molecule type" value="Genomic_DNA"/>
</dbReference>
<evidence type="ECO:0000313" key="9">
    <source>
        <dbReference type="Proteomes" id="UP000747542"/>
    </source>
</evidence>
<name>A0A8J5NBD6_HOMAM</name>
<evidence type="ECO:0000256" key="5">
    <source>
        <dbReference type="ARBA" id="ARBA00023136"/>
    </source>
</evidence>
<feature type="region of interest" description="Disordered" evidence="6">
    <location>
        <begin position="1"/>
        <end position="26"/>
    </location>
</feature>
<keyword evidence="9" id="KW-1185">Reference proteome</keyword>
<keyword evidence="5 7" id="KW-0472">Membrane</keyword>
<feature type="transmembrane region" description="Helical" evidence="7">
    <location>
        <begin position="52"/>
        <end position="75"/>
    </location>
</feature>
<evidence type="ECO:0000256" key="1">
    <source>
        <dbReference type="ARBA" id="ARBA00004141"/>
    </source>
</evidence>
<evidence type="ECO:0000256" key="7">
    <source>
        <dbReference type="SAM" id="Phobius"/>
    </source>
</evidence>
<dbReference type="Pfam" id="PF00860">
    <property type="entry name" value="Xan_ur_permease"/>
    <property type="match status" value="1"/>
</dbReference>
<dbReference type="GO" id="GO:0022857">
    <property type="term" value="F:transmembrane transporter activity"/>
    <property type="evidence" value="ECO:0007669"/>
    <property type="project" value="InterPro"/>
</dbReference>
<organism evidence="8 9">
    <name type="scientific">Homarus americanus</name>
    <name type="common">American lobster</name>
    <dbReference type="NCBI Taxonomy" id="6706"/>
    <lineage>
        <taxon>Eukaryota</taxon>
        <taxon>Metazoa</taxon>
        <taxon>Ecdysozoa</taxon>
        <taxon>Arthropoda</taxon>
        <taxon>Crustacea</taxon>
        <taxon>Multicrustacea</taxon>
        <taxon>Malacostraca</taxon>
        <taxon>Eumalacostraca</taxon>
        <taxon>Eucarida</taxon>
        <taxon>Decapoda</taxon>
        <taxon>Pleocyemata</taxon>
        <taxon>Astacidea</taxon>
        <taxon>Nephropoidea</taxon>
        <taxon>Nephropidae</taxon>
        <taxon>Homarus</taxon>
    </lineage>
</organism>
<accession>A0A8J5NBD6</accession>
<keyword evidence="4 7" id="KW-1133">Transmembrane helix</keyword>
<comment type="similarity">
    <text evidence="2">Belongs to the nucleobase:cation symporter-2 (NCS2) (TC 2.A.40) family.</text>
</comment>
<feature type="transmembrane region" description="Helical" evidence="7">
    <location>
        <begin position="423"/>
        <end position="442"/>
    </location>
</feature>
<evidence type="ECO:0000256" key="3">
    <source>
        <dbReference type="ARBA" id="ARBA00022692"/>
    </source>
</evidence>
<feature type="transmembrane region" description="Helical" evidence="7">
    <location>
        <begin position="256"/>
        <end position="275"/>
    </location>
</feature>
<evidence type="ECO:0000256" key="6">
    <source>
        <dbReference type="SAM" id="MobiDB-lite"/>
    </source>
</evidence>
<sequence length="587" mass="63726">MKASTSKQSEANSLDPQDERWSLRTDGDSPDDDLIYTVEDVPPWYLSIFFGFQHYLTMAGGTVAIPILVASFLCMSEDDPARGALVSTVFFHSGIVTLLQTTFGVRLPIIQGGDFAYVVPTIALLTTAYEPCNSICLGNLTTTEKEEVWQVRLREVQGSIAVASLFQIILGFTGLIGLLLRWITPLSIVPTVTLVGLSLFDLSAEKASQHWGISIMTMALLIIFSQYLSNTSLPVPVFGSKGRGVKVAKTQFFKCFPVLTTVFLSWSICAILTAFDVLPKGSPARTDTTGTLLEKSPWFRVPYPGQWGTPTVTVVGVIGMLGGAVASIIESIGDYYVCAKISGAPPPPVNAINRGVGMEGIGCLLAGLLGTGNGTTSCSQNIGVISVTKVGSRRVVQFSAVILIVSGVFSKLGAVFVTIPEPVMAGVFITMFSMITAVGLTPLQYVNLRSSRNIFVLGHSIFLGLSVSKWIEGSPDVIQTGWPILDQVLRVLLQTPMFVGGSLGFFLDNTIPGTAEERGLLEWNRHLYQSSTTHKVSVCYDMPWGMAAIRRVKWLRYLPFSPTFSGFRRNKYVETVNDAEKNDILKP</sequence>
<comment type="subcellular location">
    <subcellularLocation>
        <location evidence="1">Membrane</location>
        <topology evidence="1">Multi-pass membrane protein</topology>
    </subcellularLocation>
</comment>
<feature type="compositionally biased region" description="Polar residues" evidence="6">
    <location>
        <begin position="1"/>
        <end position="15"/>
    </location>
</feature>
<dbReference type="AlphaFoldDB" id="A0A8J5NBD6"/>
<feature type="transmembrane region" description="Helical" evidence="7">
    <location>
        <begin position="211"/>
        <end position="228"/>
    </location>
</feature>
<evidence type="ECO:0000256" key="4">
    <source>
        <dbReference type="ARBA" id="ARBA00022989"/>
    </source>
</evidence>
<keyword evidence="3 7" id="KW-0812">Transmembrane</keyword>
<protein>
    <submittedName>
        <fullName evidence="8">Solute carrier family 23 member 2-like</fullName>
    </submittedName>
</protein>
<feature type="transmembrane region" description="Helical" evidence="7">
    <location>
        <begin position="160"/>
        <end position="180"/>
    </location>
</feature>
<dbReference type="OrthoDB" id="1641903at2759"/>
<dbReference type="InterPro" id="IPR006043">
    <property type="entry name" value="NCS2"/>
</dbReference>
<gene>
    <name evidence="8" type="primary">Slc23a2-L</name>
    <name evidence="8" type="ORF">Hamer_G008197</name>
</gene>
<feature type="transmembrane region" description="Helical" evidence="7">
    <location>
        <begin position="395"/>
        <end position="417"/>
    </location>
</feature>
<dbReference type="Proteomes" id="UP000747542">
    <property type="component" value="Unassembled WGS sequence"/>
</dbReference>
<proteinExistence type="inferred from homology"/>